<feature type="transmembrane region" description="Helical" evidence="7">
    <location>
        <begin position="281"/>
        <end position="303"/>
    </location>
</feature>
<reference evidence="9 10" key="1">
    <citation type="submission" date="2024-03" db="EMBL/GenBank/DDBJ databases">
        <title>Aureococcus anophagefferens CCMP1851 and Kratosvirus quantuckense: Draft genome of a second virus-susceptible host strain in the model system.</title>
        <authorList>
            <person name="Chase E."/>
            <person name="Truchon A.R."/>
            <person name="Schepens W."/>
            <person name="Wilhelm S.W."/>
        </authorList>
    </citation>
    <scope>NUCLEOTIDE SEQUENCE [LARGE SCALE GENOMIC DNA]</scope>
    <source>
        <strain evidence="9 10">CCMP1851</strain>
    </source>
</reference>
<feature type="compositionally biased region" description="Acidic residues" evidence="8">
    <location>
        <begin position="23"/>
        <end position="41"/>
    </location>
</feature>
<name>A0ABR1G5T0_AURAN</name>
<dbReference type="Pfam" id="PF02990">
    <property type="entry name" value="EMP70"/>
    <property type="match status" value="1"/>
</dbReference>
<evidence type="ECO:0000256" key="7">
    <source>
        <dbReference type="RuleBase" id="RU363079"/>
    </source>
</evidence>
<evidence type="ECO:0000313" key="9">
    <source>
        <dbReference type="EMBL" id="KAK7248279.1"/>
    </source>
</evidence>
<organism evidence="9 10">
    <name type="scientific">Aureococcus anophagefferens</name>
    <name type="common">Harmful bloom alga</name>
    <dbReference type="NCBI Taxonomy" id="44056"/>
    <lineage>
        <taxon>Eukaryota</taxon>
        <taxon>Sar</taxon>
        <taxon>Stramenopiles</taxon>
        <taxon>Ochrophyta</taxon>
        <taxon>Pelagophyceae</taxon>
        <taxon>Pelagomonadales</taxon>
        <taxon>Pelagomonadaceae</taxon>
        <taxon>Aureococcus</taxon>
    </lineage>
</organism>
<feature type="transmembrane region" description="Helical" evidence="7">
    <location>
        <begin position="448"/>
        <end position="475"/>
    </location>
</feature>
<accession>A0ABR1G5T0</accession>
<evidence type="ECO:0000256" key="6">
    <source>
        <dbReference type="ARBA" id="ARBA00023136"/>
    </source>
</evidence>
<evidence type="ECO:0000256" key="3">
    <source>
        <dbReference type="ARBA" id="ARBA00022692"/>
    </source>
</evidence>
<comment type="similarity">
    <text evidence="2 7">Belongs to the nonaspanin (TM9SF) (TC 9.A.2) family.</text>
</comment>
<keyword evidence="5 7" id="KW-1133">Transmembrane helix</keyword>
<feature type="transmembrane region" description="Helical" evidence="7">
    <location>
        <begin position="609"/>
        <end position="637"/>
    </location>
</feature>
<feature type="transmembrane region" description="Helical" evidence="7">
    <location>
        <begin position="381"/>
        <end position="405"/>
    </location>
</feature>
<feature type="transmembrane region" description="Helical" evidence="7">
    <location>
        <begin position="540"/>
        <end position="566"/>
    </location>
</feature>
<gene>
    <name evidence="9" type="ORF">SO694_00229017</name>
</gene>
<keyword evidence="6 7" id="KW-0472">Membrane</keyword>
<evidence type="ECO:0000256" key="8">
    <source>
        <dbReference type="SAM" id="MobiDB-lite"/>
    </source>
</evidence>
<dbReference type="EMBL" id="JBBJCI010000115">
    <property type="protein sequence ID" value="KAK7248279.1"/>
    <property type="molecule type" value="Genomic_DNA"/>
</dbReference>
<dbReference type="PANTHER" id="PTHR10766:SF111">
    <property type="entry name" value="TRANSMEMBRANE 9 SUPERFAMILY MEMBER 2"/>
    <property type="match status" value="1"/>
</dbReference>
<dbReference type="PANTHER" id="PTHR10766">
    <property type="entry name" value="TRANSMEMBRANE 9 SUPERFAMILY PROTEIN"/>
    <property type="match status" value="1"/>
</dbReference>
<evidence type="ECO:0000256" key="1">
    <source>
        <dbReference type="ARBA" id="ARBA00004141"/>
    </source>
</evidence>
<sequence length="643" mass="70674">MRVVALSRPPAAAGVWEKVGAAYEDDGSDGGDGGDDVADGDGDEVFGIDLSDAATLTPQVLSYRVGERFAESAADHWRDWCAVATAREARRAPSGELLTTGEAALYGAALEKLRGRIDFDAVSSAAFAAEVAANATSNDETFAQSVGLFEFAFRAALKRAAAVPPGDRTAEDLEAVWTRAAHESDIPNFKGSDLGQFPLVKHRFAGDAKWDGKDLAEAPVLETCDKSGPMVYESIAAKQDVSVGTVVFTYDVLWRASNVKWASRWDIYLSMDNQVSDKVHWFSIINSLLIVLFLSVMVAMILVRNLHRDIVRYNRTLTDEEKAEDREESGWKLVHADVFRPPASCPMLFCVACGTGVQVLLCTTICIVFAAAGFLSPANRGSLATAVLVLFVMMGAPAGYTAATLYKTFKGRLWQKCTLYTAFAYPGVCFVTFLSFDGMLYSYGSTGAVPLLSLLSLLALWFGVSVPLVFLGAYLGFKREPLSYPVITSNIPREVPAPQPWYLSLGFTTLVGGILPFGACFVELFFILSSMWMDQYYYVFGFTALVFVILIVTCCEITIVLCYFQLCSENYHWWWRAFLTSGSTALYVLLYSCVYFGRLAADEWFTYVLYFGYMILISLGLFALTGACGFFACLWFTKKIYAS</sequence>
<dbReference type="Proteomes" id="UP001363151">
    <property type="component" value="Unassembled WGS sequence"/>
</dbReference>
<dbReference type="InterPro" id="IPR004240">
    <property type="entry name" value="EMP70"/>
</dbReference>
<keyword evidence="10" id="KW-1185">Reference proteome</keyword>
<comment type="subcellular location">
    <subcellularLocation>
        <location evidence="1">Membrane</location>
        <topology evidence="1">Multi-pass membrane protein</topology>
    </subcellularLocation>
</comment>
<evidence type="ECO:0000256" key="2">
    <source>
        <dbReference type="ARBA" id="ARBA00005227"/>
    </source>
</evidence>
<feature type="transmembrane region" description="Helical" evidence="7">
    <location>
        <begin position="573"/>
        <end position="597"/>
    </location>
</feature>
<evidence type="ECO:0000256" key="4">
    <source>
        <dbReference type="ARBA" id="ARBA00022729"/>
    </source>
</evidence>
<evidence type="ECO:0000256" key="5">
    <source>
        <dbReference type="ARBA" id="ARBA00022989"/>
    </source>
</evidence>
<keyword evidence="3 7" id="KW-0812">Transmembrane</keyword>
<feature type="non-terminal residue" evidence="9">
    <location>
        <position position="643"/>
    </location>
</feature>
<feature type="transmembrane region" description="Helical" evidence="7">
    <location>
        <begin position="501"/>
        <end position="528"/>
    </location>
</feature>
<feature type="transmembrane region" description="Helical" evidence="7">
    <location>
        <begin position="417"/>
        <end position="436"/>
    </location>
</feature>
<proteinExistence type="inferred from homology"/>
<evidence type="ECO:0000313" key="10">
    <source>
        <dbReference type="Proteomes" id="UP001363151"/>
    </source>
</evidence>
<keyword evidence="4" id="KW-0732">Signal</keyword>
<feature type="transmembrane region" description="Helical" evidence="7">
    <location>
        <begin position="348"/>
        <end position="375"/>
    </location>
</feature>
<comment type="caution">
    <text evidence="9">The sequence shown here is derived from an EMBL/GenBank/DDBJ whole genome shotgun (WGS) entry which is preliminary data.</text>
</comment>
<protein>
    <recommendedName>
        <fullName evidence="7">Transmembrane 9 superfamily member</fullName>
    </recommendedName>
</protein>
<feature type="region of interest" description="Disordered" evidence="8">
    <location>
        <begin position="22"/>
        <end position="41"/>
    </location>
</feature>